<organism evidence="2 3">
    <name type="scientific">Caerostris darwini</name>
    <dbReference type="NCBI Taxonomy" id="1538125"/>
    <lineage>
        <taxon>Eukaryota</taxon>
        <taxon>Metazoa</taxon>
        <taxon>Ecdysozoa</taxon>
        <taxon>Arthropoda</taxon>
        <taxon>Chelicerata</taxon>
        <taxon>Arachnida</taxon>
        <taxon>Araneae</taxon>
        <taxon>Araneomorphae</taxon>
        <taxon>Entelegynae</taxon>
        <taxon>Araneoidea</taxon>
        <taxon>Araneidae</taxon>
        <taxon>Caerostris</taxon>
    </lineage>
</organism>
<gene>
    <name evidence="2" type="ORF">CDAR_598441</name>
</gene>
<dbReference type="EMBL" id="BPLQ01004659">
    <property type="protein sequence ID" value="GIY09612.1"/>
    <property type="molecule type" value="Genomic_DNA"/>
</dbReference>
<feature type="region of interest" description="Disordered" evidence="1">
    <location>
        <begin position="1"/>
        <end position="34"/>
    </location>
</feature>
<accession>A0AAV4QN84</accession>
<feature type="compositionally biased region" description="Basic and acidic residues" evidence="1">
    <location>
        <begin position="1"/>
        <end position="18"/>
    </location>
</feature>
<keyword evidence="3" id="KW-1185">Reference proteome</keyword>
<proteinExistence type="predicted"/>
<reference evidence="2 3" key="1">
    <citation type="submission" date="2021-06" db="EMBL/GenBank/DDBJ databases">
        <title>Caerostris darwini draft genome.</title>
        <authorList>
            <person name="Kono N."/>
            <person name="Arakawa K."/>
        </authorList>
    </citation>
    <scope>NUCLEOTIDE SEQUENCE [LARGE SCALE GENOMIC DNA]</scope>
</reference>
<comment type="caution">
    <text evidence="2">The sequence shown here is derived from an EMBL/GenBank/DDBJ whole genome shotgun (WGS) entry which is preliminary data.</text>
</comment>
<evidence type="ECO:0000256" key="1">
    <source>
        <dbReference type="SAM" id="MobiDB-lite"/>
    </source>
</evidence>
<sequence>MLPCRERALERRRMRDGASRSLPWRATRSPGMKTGKIILSSLNAPGKQSDPPRAETKRLAVRPLRFKKSLPAMRLAERTQGVRWQYF</sequence>
<dbReference type="Proteomes" id="UP001054837">
    <property type="component" value="Unassembled WGS sequence"/>
</dbReference>
<dbReference type="AlphaFoldDB" id="A0AAV4QN84"/>
<evidence type="ECO:0000313" key="3">
    <source>
        <dbReference type="Proteomes" id="UP001054837"/>
    </source>
</evidence>
<protein>
    <submittedName>
        <fullName evidence="2">Uncharacterized protein</fullName>
    </submittedName>
</protein>
<name>A0AAV4QN84_9ARAC</name>
<evidence type="ECO:0000313" key="2">
    <source>
        <dbReference type="EMBL" id="GIY09612.1"/>
    </source>
</evidence>